<dbReference type="Gene3D" id="3.40.47.10">
    <property type="match status" value="2"/>
</dbReference>
<sequence>MTSPQASILGLGVASPPALTSQETAATLAQVRCGVTPRQQAWVRRLYRHSGIQRRGSVLVDAEQGTAGFEAFFPVPQTPDERGPTTASRLQRYEQEAPPLAEAACRRALADAAIEPGEITHLVCVSCTGMMAPGLDAHLVERLGLSVDIGRLHLGFMGCHGALNGLRTASALAQTCARPRVLVCCVELCSLHFQYGWDAQKIVANGLFADGAGAVVVGEAGENAWRLVDTASRLTSGSADAMTWRIGDHGFDMTLSSAVPKLVRETLAAWIEQWLAGHGMTLGDIRHWVIHPGGPEILRAATSALDLPEQAAQLSAEVLAEHGNMSSPTVLFILERLRAQGATGPCVTMGFGPGLSLEAALILCE</sequence>
<evidence type="ECO:0000259" key="5">
    <source>
        <dbReference type="Pfam" id="PF02797"/>
    </source>
</evidence>
<dbReference type="Pfam" id="PF00195">
    <property type="entry name" value="Chal_sti_synt_N"/>
    <property type="match status" value="1"/>
</dbReference>
<dbReference type="PANTHER" id="PTHR11877">
    <property type="entry name" value="HYDROXYMETHYLGLUTARYL-COA SYNTHASE"/>
    <property type="match status" value="1"/>
</dbReference>
<dbReference type="OrthoDB" id="9786288at2"/>
<evidence type="ECO:0000256" key="3">
    <source>
        <dbReference type="PIRSR" id="PIRSR000451-1"/>
    </source>
</evidence>
<dbReference type="GO" id="GO:0016747">
    <property type="term" value="F:acyltransferase activity, transferring groups other than amino-acyl groups"/>
    <property type="evidence" value="ECO:0007669"/>
    <property type="project" value="InterPro"/>
</dbReference>
<dbReference type="InterPro" id="IPR001099">
    <property type="entry name" value="Chalcone/stilbene_synt_N"/>
</dbReference>
<accession>A0A1I7KHI7</accession>
<feature type="domain" description="Chalcone/stilbene synthase C-terminal" evidence="5">
    <location>
        <begin position="230"/>
        <end position="362"/>
    </location>
</feature>
<dbReference type="InterPro" id="IPR012328">
    <property type="entry name" value="Chalcone/stilbene_synt_C"/>
</dbReference>
<protein>
    <submittedName>
        <fullName evidence="6">Predicted naringenin-chalcone synthase</fullName>
    </submittedName>
</protein>
<dbReference type="AlphaFoldDB" id="A0A1I7KHI7"/>
<dbReference type="Pfam" id="PF02797">
    <property type="entry name" value="Chal_sti_synt_C"/>
    <property type="match status" value="1"/>
</dbReference>
<dbReference type="RefSeq" id="WP_089797583.1">
    <property type="nucleotide sequence ID" value="NZ_FPBP01000021.1"/>
</dbReference>
<feature type="domain" description="Chalcone/stilbene synthase N-terminal" evidence="4">
    <location>
        <begin position="5"/>
        <end position="219"/>
    </location>
</feature>
<dbReference type="PANTHER" id="PTHR11877:SF46">
    <property type="entry name" value="TYPE III POLYKETIDE SYNTHASE A"/>
    <property type="match status" value="1"/>
</dbReference>
<dbReference type="Proteomes" id="UP000198693">
    <property type="component" value="Unassembled WGS sequence"/>
</dbReference>
<evidence type="ECO:0000256" key="2">
    <source>
        <dbReference type="ARBA" id="ARBA00022679"/>
    </source>
</evidence>
<organism evidence="6 7">
    <name type="scientific">Halomonas korlensis</name>
    <dbReference type="NCBI Taxonomy" id="463301"/>
    <lineage>
        <taxon>Bacteria</taxon>
        <taxon>Pseudomonadati</taxon>
        <taxon>Pseudomonadota</taxon>
        <taxon>Gammaproteobacteria</taxon>
        <taxon>Oceanospirillales</taxon>
        <taxon>Halomonadaceae</taxon>
        <taxon>Halomonas</taxon>
    </lineage>
</organism>
<dbReference type="SUPFAM" id="SSF53901">
    <property type="entry name" value="Thiolase-like"/>
    <property type="match status" value="2"/>
</dbReference>
<name>A0A1I7KHI7_9GAMM</name>
<keyword evidence="7" id="KW-1185">Reference proteome</keyword>
<dbReference type="InterPro" id="IPR011141">
    <property type="entry name" value="Polyketide_synthase_type-III"/>
</dbReference>
<evidence type="ECO:0000256" key="1">
    <source>
        <dbReference type="ARBA" id="ARBA00005531"/>
    </source>
</evidence>
<dbReference type="PIRSF" id="PIRSF000451">
    <property type="entry name" value="PKS_III"/>
    <property type="match status" value="1"/>
</dbReference>
<keyword evidence="2" id="KW-0808">Transferase</keyword>
<gene>
    <name evidence="6" type="ORF">SAMN04487955_12112</name>
</gene>
<dbReference type="EMBL" id="FPBP01000021">
    <property type="protein sequence ID" value="SFU96895.1"/>
    <property type="molecule type" value="Genomic_DNA"/>
</dbReference>
<dbReference type="GO" id="GO:0030639">
    <property type="term" value="P:polyketide biosynthetic process"/>
    <property type="evidence" value="ECO:0007669"/>
    <property type="project" value="TreeGrafter"/>
</dbReference>
<comment type="similarity">
    <text evidence="1">Belongs to the thiolase-like superfamily. Chalcone/stilbene synthases family.</text>
</comment>
<dbReference type="STRING" id="463301.SAMN04487955_12112"/>
<evidence type="ECO:0000259" key="4">
    <source>
        <dbReference type="Pfam" id="PF00195"/>
    </source>
</evidence>
<reference evidence="7" key="1">
    <citation type="submission" date="2016-10" db="EMBL/GenBank/DDBJ databases">
        <authorList>
            <person name="Varghese N."/>
            <person name="Submissions S."/>
        </authorList>
    </citation>
    <scope>NUCLEOTIDE SEQUENCE [LARGE SCALE GENOMIC DNA]</scope>
    <source>
        <strain evidence="7">CGMCC 1.6981</strain>
    </source>
</reference>
<dbReference type="CDD" id="cd00831">
    <property type="entry name" value="CHS_like"/>
    <property type="match status" value="1"/>
</dbReference>
<evidence type="ECO:0000313" key="6">
    <source>
        <dbReference type="EMBL" id="SFU96895.1"/>
    </source>
</evidence>
<feature type="active site" description="Acyl-thioester intermediate" evidence="3">
    <location>
        <position position="159"/>
    </location>
</feature>
<dbReference type="InterPro" id="IPR016039">
    <property type="entry name" value="Thiolase-like"/>
</dbReference>
<evidence type="ECO:0000313" key="7">
    <source>
        <dbReference type="Proteomes" id="UP000198693"/>
    </source>
</evidence>
<proteinExistence type="inferred from homology"/>